<keyword evidence="2" id="KW-0472">Membrane</keyword>
<dbReference type="AlphaFoldDB" id="A0AAD6ZIX1"/>
<organism evidence="4 5">
    <name type="scientific">Mycena albidolilacea</name>
    <dbReference type="NCBI Taxonomy" id="1033008"/>
    <lineage>
        <taxon>Eukaryota</taxon>
        <taxon>Fungi</taxon>
        <taxon>Dikarya</taxon>
        <taxon>Basidiomycota</taxon>
        <taxon>Agaricomycotina</taxon>
        <taxon>Agaricomycetes</taxon>
        <taxon>Agaricomycetidae</taxon>
        <taxon>Agaricales</taxon>
        <taxon>Marasmiineae</taxon>
        <taxon>Mycenaceae</taxon>
        <taxon>Mycena</taxon>
    </lineage>
</organism>
<evidence type="ECO:0000259" key="3">
    <source>
        <dbReference type="Pfam" id="PF20152"/>
    </source>
</evidence>
<dbReference type="Pfam" id="PF20152">
    <property type="entry name" value="DUF6534"/>
    <property type="match status" value="1"/>
</dbReference>
<accession>A0AAD6ZIX1</accession>
<feature type="transmembrane region" description="Helical" evidence="2">
    <location>
        <begin position="27"/>
        <end position="47"/>
    </location>
</feature>
<keyword evidence="2" id="KW-1133">Transmembrane helix</keyword>
<evidence type="ECO:0000313" key="4">
    <source>
        <dbReference type="EMBL" id="KAJ7323850.1"/>
    </source>
</evidence>
<reference evidence="4" key="1">
    <citation type="submission" date="2023-03" db="EMBL/GenBank/DDBJ databases">
        <title>Massive genome expansion in bonnet fungi (Mycena s.s.) driven by repeated elements and novel gene families across ecological guilds.</title>
        <authorList>
            <consortium name="Lawrence Berkeley National Laboratory"/>
            <person name="Harder C.B."/>
            <person name="Miyauchi S."/>
            <person name="Viragh M."/>
            <person name="Kuo A."/>
            <person name="Thoen E."/>
            <person name="Andreopoulos B."/>
            <person name="Lu D."/>
            <person name="Skrede I."/>
            <person name="Drula E."/>
            <person name="Henrissat B."/>
            <person name="Morin E."/>
            <person name="Kohler A."/>
            <person name="Barry K."/>
            <person name="LaButti K."/>
            <person name="Morin E."/>
            <person name="Salamov A."/>
            <person name="Lipzen A."/>
            <person name="Mereny Z."/>
            <person name="Hegedus B."/>
            <person name="Baldrian P."/>
            <person name="Stursova M."/>
            <person name="Weitz H."/>
            <person name="Taylor A."/>
            <person name="Grigoriev I.V."/>
            <person name="Nagy L.G."/>
            <person name="Martin F."/>
            <person name="Kauserud H."/>
        </authorList>
    </citation>
    <scope>NUCLEOTIDE SEQUENCE</scope>
    <source>
        <strain evidence="4">CBHHK002</strain>
    </source>
</reference>
<feature type="region of interest" description="Disordered" evidence="1">
    <location>
        <begin position="157"/>
        <end position="186"/>
    </location>
</feature>
<feature type="domain" description="DUF6534" evidence="3">
    <location>
        <begin position="32"/>
        <end position="118"/>
    </location>
</feature>
<dbReference type="Proteomes" id="UP001218218">
    <property type="component" value="Unassembled WGS sequence"/>
</dbReference>
<protein>
    <recommendedName>
        <fullName evidence="3">DUF6534 domain-containing protein</fullName>
    </recommendedName>
</protein>
<dbReference type="PANTHER" id="PTHR40465">
    <property type="entry name" value="CHROMOSOME 1, WHOLE GENOME SHOTGUN SEQUENCE"/>
    <property type="match status" value="1"/>
</dbReference>
<keyword evidence="2" id="KW-0812">Transmembrane</keyword>
<sequence length="186" mass="20372">MAVTSAIRALQAAHIKTFAALIPFGDAWLALSVVCDLSLTTLLFIYLRRSRTGFFKTDNVITRLTIQSIETASFSTINSMVDLITFTVLPNTNFHFVFALLSGRMYTNTLLATLNFRTKLREDMGGVHSIPTAIRGPQMHGSVEQNQEVDIALEGYPRGRKSSGIPAVSNGSQTSAYQDRKSPAIA</sequence>
<comment type="caution">
    <text evidence="4">The sequence shown here is derived from an EMBL/GenBank/DDBJ whole genome shotgun (WGS) entry which is preliminary data.</text>
</comment>
<dbReference type="PANTHER" id="PTHR40465:SF1">
    <property type="entry name" value="DUF6534 DOMAIN-CONTAINING PROTEIN"/>
    <property type="match status" value="1"/>
</dbReference>
<name>A0AAD6ZIX1_9AGAR</name>
<gene>
    <name evidence="4" type="ORF">DFH08DRAFT_1085264</name>
</gene>
<keyword evidence="5" id="KW-1185">Reference proteome</keyword>
<dbReference type="EMBL" id="JARIHO010000045">
    <property type="protein sequence ID" value="KAJ7323850.1"/>
    <property type="molecule type" value="Genomic_DNA"/>
</dbReference>
<evidence type="ECO:0000313" key="5">
    <source>
        <dbReference type="Proteomes" id="UP001218218"/>
    </source>
</evidence>
<dbReference type="InterPro" id="IPR045339">
    <property type="entry name" value="DUF6534"/>
</dbReference>
<proteinExistence type="predicted"/>
<evidence type="ECO:0000256" key="1">
    <source>
        <dbReference type="SAM" id="MobiDB-lite"/>
    </source>
</evidence>
<evidence type="ECO:0000256" key="2">
    <source>
        <dbReference type="SAM" id="Phobius"/>
    </source>
</evidence>